<evidence type="ECO:0000256" key="3">
    <source>
        <dbReference type="ARBA" id="ARBA00022692"/>
    </source>
</evidence>
<protein>
    <recommendedName>
        <fullName evidence="9">Translocator protein</fullName>
    </recommendedName>
</protein>
<dbReference type="PANTHER" id="PTHR10057">
    <property type="entry name" value="PERIPHERAL-TYPE BENZODIAZEPINE RECEPTOR"/>
    <property type="match status" value="1"/>
</dbReference>
<comment type="subcellular location">
    <subcellularLocation>
        <location evidence="1">Membrane</location>
        <topology evidence="1">Multi-pass membrane protein</topology>
    </subcellularLocation>
</comment>
<keyword evidence="4 6" id="KW-1133">Transmembrane helix</keyword>
<dbReference type="AlphaFoldDB" id="A0AAV1IUV0"/>
<feature type="transmembrane region" description="Helical" evidence="6">
    <location>
        <begin position="82"/>
        <end position="102"/>
    </location>
</feature>
<keyword evidence="5 6" id="KW-0472">Membrane</keyword>
<evidence type="ECO:0000313" key="8">
    <source>
        <dbReference type="Proteomes" id="UP001497472"/>
    </source>
</evidence>
<evidence type="ECO:0000256" key="5">
    <source>
        <dbReference type="ARBA" id="ARBA00023136"/>
    </source>
</evidence>
<organism evidence="7 8">
    <name type="scientific">Leptosia nina</name>
    <dbReference type="NCBI Taxonomy" id="320188"/>
    <lineage>
        <taxon>Eukaryota</taxon>
        <taxon>Metazoa</taxon>
        <taxon>Ecdysozoa</taxon>
        <taxon>Arthropoda</taxon>
        <taxon>Hexapoda</taxon>
        <taxon>Insecta</taxon>
        <taxon>Pterygota</taxon>
        <taxon>Neoptera</taxon>
        <taxon>Endopterygota</taxon>
        <taxon>Lepidoptera</taxon>
        <taxon>Glossata</taxon>
        <taxon>Ditrysia</taxon>
        <taxon>Papilionoidea</taxon>
        <taxon>Pieridae</taxon>
        <taxon>Pierinae</taxon>
        <taxon>Leptosia</taxon>
    </lineage>
</organism>
<evidence type="ECO:0008006" key="9">
    <source>
        <dbReference type="Google" id="ProtNLM"/>
    </source>
</evidence>
<name>A0AAV1IUV0_9NEOP</name>
<evidence type="ECO:0000256" key="1">
    <source>
        <dbReference type="ARBA" id="ARBA00004141"/>
    </source>
</evidence>
<accession>A0AAV1IUV0</accession>
<reference evidence="7 8" key="1">
    <citation type="submission" date="2023-11" db="EMBL/GenBank/DDBJ databases">
        <authorList>
            <person name="Okamura Y."/>
        </authorList>
    </citation>
    <scope>NUCLEOTIDE SEQUENCE [LARGE SCALE GENOMIC DNA]</scope>
</reference>
<dbReference type="Pfam" id="PF03073">
    <property type="entry name" value="TspO_MBR"/>
    <property type="match status" value="1"/>
</dbReference>
<proteinExistence type="inferred from homology"/>
<feature type="transmembrane region" description="Helical" evidence="6">
    <location>
        <begin position="137"/>
        <end position="158"/>
    </location>
</feature>
<dbReference type="Gene3D" id="1.20.1260.100">
    <property type="entry name" value="TspO/MBR protein"/>
    <property type="match status" value="1"/>
</dbReference>
<dbReference type="FunFam" id="1.20.1260.100:FF:000001">
    <property type="entry name" value="translocator protein 2"/>
    <property type="match status" value="1"/>
</dbReference>
<gene>
    <name evidence="7" type="ORF">LNINA_LOCUS931</name>
</gene>
<dbReference type="PIRSF" id="PIRSF005859">
    <property type="entry name" value="PBR"/>
    <property type="match status" value="1"/>
</dbReference>
<comment type="similarity">
    <text evidence="2">Belongs to the TspO/BZRP family.</text>
</comment>
<dbReference type="CDD" id="cd15904">
    <property type="entry name" value="TSPO_MBR"/>
    <property type="match status" value="1"/>
</dbReference>
<feature type="transmembrane region" description="Helical" evidence="6">
    <location>
        <begin position="50"/>
        <end position="70"/>
    </location>
</feature>
<dbReference type="InterPro" id="IPR038330">
    <property type="entry name" value="TspO/MBR-related_sf"/>
</dbReference>
<feature type="transmembrane region" description="Helical" evidence="6">
    <location>
        <begin position="108"/>
        <end position="130"/>
    </location>
</feature>
<keyword evidence="3 6" id="KW-0812">Transmembrane</keyword>
<evidence type="ECO:0000256" key="2">
    <source>
        <dbReference type="ARBA" id="ARBA00007524"/>
    </source>
</evidence>
<dbReference type="GO" id="GO:0005741">
    <property type="term" value="C:mitochondrial outer membrane"/>
    <property type="evidence" value="ECO:0007669"/>
    <property type="project" value="TreeGrafter"/>
</dbReference>
<dbReference type="PANTHER" id="PTHR10057:SF0">
    <property type="entry name" value="TRANSLOCATOR PROTEIN"/>
    <property type="match status" value="1"/>
</dbReference>
<dbReference type="EMBL" id="CAVLEF010000002">
    <property type="protein sequence ID" value="CAK1540911.1"/>
    <property type="molecule type" value="Genomic_DNA"/>
</dbReference>
<evidence type="ECO:0000313" key="7">
    <source>
        <dbReference type="EMBL" id="CAK1540911.1"/>
    </source>
</evidence>
<evidence type="ECO:0000256" key="6">
    <source>
        <dbReference type="SAM" id="Phobius"/>
    </source>
</evidence>
<dbReference type="GO" id="GO:0033013">
    <property type="term" value="P:tetrapyrrole metabolic process"/>
    <property type="evidence" value="ECO:0007669"/>
    <property type="project" value="UniProtKB-ARBA"/>
</dbReference>
<dbReference type="InterPro" id="IPR004307">
    <property type="entry name" value="TspO_MBR"/>
</dbReference>
<sequence>MIDWTLVKALAIPNVGGWASALTMAGQVRSPSGKAWYDHLKKPTWNPPKWVFGPAWTVLYTGMGYASYIVYEDCGGFTENALVPLSLFGTQLIFNWTWSPIFFKFHKIGLAFIHMIALDVAAGACTISFFNVNKKTLYFMAPYMCWLTFASFLNYTIWKLNPDVPKDPNNKDD</sequence>
<evidence type="ECO:0000256" key="4">
    <source>
        <dbReference type="ARBA" id="ARBA00022989"/>
    </source>
</evidence>
<keyword evidence="8" id="KW-1185">Reference proteome</keyword>
<comment type="caution">
    <text evidence="7">The sequence shown here is derived from an EMBL/GenBank/DDBJ whole genome shotgun (WGS) entry which is preliminary data.</text>
</comment>
<dbReference type="Proteomes" id="UP001497472">
    <property type="component" value="Unassembled WGS sequence"/>
</dbReference>